<keyword evidence="5 8" id="KW-0472">Membrane</keyword>
<evidence type="ECO:0000256" key="8">
    <source>
        <dbReference type="SAM" id="Phobius"/>
    </source>
</evidence>
<proteinExistence type="predicted"/>
<gene>
    <name evidence="9" type="ORF">O3P69_004675</name>
</gene>
<feature type="transmembrane region" description="Helical" evidence="8">
    <location>
        <begin position="15"/>
        <end position="33"/>
    </location>
</feature>
<reference evidence="9 10" key="1">
    <citation type="submission" date="2023-03" db="EMBL/GenBank/DDBJ databases">
        <title>High-quality genome of Scylla paramamosain provides insights in environmental adaptation.</title>
        <authorList>
            <person name="Zhang L."/>
        </authorList>
    </citation>
    <scope>NUCLEOTIDE SEQUENCE [LARGE SCALE GENOMIC DNA]</scope>
    <source>
        <strain evidence="9">LZ_2023a</strain>
        <tissue evidence="9">Muscle</tissue>
    </source>
</reference>
<dbReference type="PANTHER" id="PTHR42643:SF24">
    <property type="entry name" value="IONOTROPIC RECEPTOR 60A"/>
    <property type="match status" value="1"/>
</dbReference>
<comment type="subcellular location">
    <subcellularLocation>
        <location evidence="1">Cell membrane</location>
        <topology evidence="1">Multi-pass membrane protein</topology>
    </subcellularLocation>
</comment>
<evidence type="ECO:0000256" key="5">
    <source>
        <dbReference type="ARBA" id="ARBA00023136"/>
    </source>
</evidence>
<dbReference type="InterPro" id="IPR052192">
    <property type="entry name" value="Insect_Ionotropic_Sensory_Rcpt"/>
</dbReference>
<organism evidence="9 10">
    <name type="scientific">Scylla paramamosain</name>
    <name type="common">Mud crab</name>
    <dbReference type="NCBI Taxonomy" id="85552"/>
    <lineage>
        <taxon>Eukaryota</taxon>
        <taxon>Metazoa</taxon>
        <taxon>Ecdysozoa</taxon>
        <taxon>Arthropoda</taxon>
        <taxon>Crustacea</taxon>
        <taxon>Multicrustacea</taxon>
        <taxon>Malacostraca</taxon>
        <taxon>Eumalacostraca</taxon>
        <taxon>Eucarida</taxon>
        <taxon>Decapoda</taxon>
        <taxon>Pleocyemata</taxon>
        <taxon>Brachyura</taxon>
        <taxon>Eubrachyura</taxon>
        <taxon>Portunoidea</taxon>
        <taxon>Portunidae</taxon>
        <taxon>Portuninae</taxon>
        <taxon>Scylla</taxon>
    </lineage>
</organism>
<protein>
    <submittedName>
        <fullName evidence="9">Uncharacterized protein</fullName>
    </submittedName>
</protein>
<evidence type="ECO:0000256" key="1">
    <source>
        <dbReference type="ARBA" id="ARBA00004651"/>
    </source>
</evidence>
<evidence type="ECO:0000313" key="10">
    <source>
        <dbReference type="Proteomes" id="UP001487740"/>
    </source>
</evidence>
<evidence type="ECO:0000256" key="3">
    <source>
        <dbReference type="ARBA" id="ARBA00022692"/>
    </source>
</evidence>
<comment type="caution">
    <text evidence="9">The sequence shown here is derived from an EMBL/GenBank/DDBJ whole genome shotgun (WGS) entry which is preliminary data.</text>
</comment>
<evidence type="ECO:0000313" key="9">
    <source>
        <dbReference type="EMBL" id="KAK8397140.1"/>
    </source>
</evidence>
<evidence type="ECO:0000256" key="7">
    <source>
        <dbReference type="ARBA" id="ARBA00023180"/>
    </source>
</evidence>
<keyword evidence="10" id="KW-1185">Reference proteome</keyword>
<keyword evidence="2" id="KW-1003">Cell membrane</keyword>
<keyword evidence="6" id="KW-0675">Receptor</keyword>
<dbReference type="GO" id="GO:0005886">
    <property type="term" value="C:plasma membrane"/>
    <property type="evidence" value="ECO:0007669"/>
    <property type="project" value="UniProtKB-SubCell"/>
</dbReference>
<dbReference type="Proteomes" id="UP001487740">
    <property type="component" value="Unassembled WGS sequence"/>
</dbReference>
<feature type="transmembrane region" description="Helical" evidence="8">
    <location>
        <begin position="165"/>
        <end position="184"/>
    </location>
</feature>
<dbReference type="EMBL" id="JARAKH010000014">
    <property type="protein sequence ID" value="KAK8397140.1"/>
    <property type="molecule type" value="Genomic_DNA"/>
</dbReference>
<keyword evidence="4 8" id="KW-1133">Transmembrane helix</keyword>
<evidence type="ECO:0000256" key="2">
    <source>
        <dbReference type="ARBA" id="ARBA00022475"/>
    </source>
</evidence>
<name>A0AAW0UE63_SCYPA</name>
<dbReference type="AlphaFoldDB" id="A0AAW0UE63"/>
<keyword evidence="7" id="KW-0325">Glycoprotein</keyword>
<keyword evidence="3 8" id="KW-0812">Transmembrane</keyword>
<sequence>MPRWQSLALPFTGDTWIAVLVMAIFLGPIFFVLSRPHKLAAQYSVMMDFEEVYKHLIAGRGAYMASRNNLIYTISLYSKSGIPTLRLMKECFQPYSTALGVQSNSPLKRSLNRAVTWIAESGMPYQWVRETLMIVRKDRRATSNDTIDIIATESGSRVSFTLEHLQGVFIMFGVGCGLSFLVFLTEIPF</sequence>
<accession>A0AAW0UE63</accession>
<dbReference type="SUPFAM" id="SSF53850">
    <property type="entry name" value="Periplasmic binding protein-like II"/>
    <property type="match status" value="1"/>
</dbReference>
<evidence type="ECO:0000256" key="6">
    <source>
        <dbReference type="ARBA" id="ARBA00023170"/>
    </source>
</evidence>
<dbReference type="PANTHER" id="PTHR42643">
    <property type="entry name" value="IONOTROPIC RECEPTOR 20A-RELATED"/>
    <property type="match status" value="1"/>
</dbReference>
<evidence type="ECO:0000256" key="4">
    <source>
        <dbReference type="ARBA" id="ARBA00022989"/>
    </source>
</evidence>